<feature type="domain" description="AB hydrolase-1" evidence="1">
    <location>
        <begin position="82"/>
        <end position="281"/>
    </location>
</feature>
<dbReference type="KEGG" id="mama:GII36_03455"/>
<dbReference type="Gene3D" id="3.40.50.1820">
    <property type="entry name" value="alpha/beta hydrolase"/>
    <property type="match status" value="1"/>
</dbReference>
<sequence length="298" mass="33455">MATRWVLLGIVVLLVLLLWQIGRHVRACWWVRPVVVEDILSQNPDADRDIVFLDGAFNLASEHADDIMSRLSQWGTVLYVDYDFDSYNHEAVYRAFRDKVKASAVRDVCFFGGSMGAINALRLAATLREKFDRVVVFGADAALCNEVLPAGQRQLAQVVRFLHPGPVFNWPGKLFIRLALRGIPNSHLDEPGNLKLEKRVRSHINAMRRYTLNAFLEMTDTIARAPLPSAAKLEGIESVYLQSGSDKTIRGNVARDIWLGLFPDATVVEIPEGEHLTFQEHKSAWGSAVDRECGRLFG</sequence>
<dbReference type="EMBL" id="CP045921">
    <property type="protein sequence ID" value="QHN42894.1"/>
    <property type="molecule type" value="Genomic_DNA"/>
</dbReference>
<protein>
    <submittedName>
        <fullName evidence="2">Alpha/beta fold hydrolase</fullName>
    </submittedName>
</protein>
<dbReference type="SUPFAM" id="SSF53474">
    <property type="entry name" value="alpha/beta-Hydrolases"/>
    <property type="match status" value="1"/>
</dbReference>
<evidence type="ECO:0000313" key="3">
    <source>
        <dbReference type="Proteomes" id="UP001059824"/>
    </source>
</evidence>
<dbReference type="Pfam" id="PF12697">
    <property type="entry name" value="Abhydrolase_6"/>
    <property type="match status" value="1"/>
</dbReference>
<dbReference type="InterPro" id="IPR029058">
    <property type="entry name" value="AB_hydrolase_fold"/>
</dbReference>
<organism evidence="2 3">
    <name type="scientific">Candidatus Mycosynbacter amalyticus</name>
    <dbReference type="NCBI Taxonomy" id="2665156"/>
    <lineage>
        <taxon>Bacteria</taxon>
        <taxon>Candidatus Saccharimonadota</taxon>
        <taxon>Candidatus Saccharimonadota incertae sedis</taxon>
        <taxon>Candidatus Mycosynbacter</taxon>
    </lineage>
</organism>
<dbReference type="InterPro" id="IPR000073">
    <property type="entry name" value="AB_hydrolase_1"/>
</dbReference>
<evidence type="ECO:0000313" key="2">
    <source>
        <dbReference type="EMBL" id="QHN42894.1"/>
    </source>
</evidence>
<gene>
    <name evidence="2" type="ORF">GII36_03455</name>
</gene>
<dbReference type="RefSeq" id="WP_260762493.1">
    <property type="nucleotide sequence ID" value="NZ_CP045921.1"/>
</dbReference>
<dbReference type="GO" id="GO:0016787">
    <property type="term" value="F:hydrolase activity"/>
    <property type="evidence" value="ECO:0007669"/>
    <property type="project" value="UniProtKB-KW"/>
</dbReference>
<name>A0A857MJY8_9BACT</name>
<evidence type="ECO:0000259" key="1">
    <source>
        <dbReference type="Pfam" id="PF12697"/>
    </source>
</evidence>
<keyword evidence="2" id="KW-0378">Hydrolase</keyword>
<keyword evidence="3" id="KW-1185">Reference proteome</keyword>
<reference evidence="2" key="1">
    <citation type="journal article" date="2021" name="Nat. Microbiol.">
        <title>Cocultivation of an ultrasmall environmental parasitic bacterium with lytic ability against bacteria associated with wastewater foams.</title>
        <authorList>
            <person name="Batinovic S."/>
            <person name="Rose J.J.A."/>
            <person name="Ratcliffe J."/>
            <person name="Seviour R.J."/>
            <person name="Petrovski S."/>
        </authorList>
    </citation>
    <scope>NUCLEOTIDE SEQUENCE</scope>
    <source>
        <strain evidence="2">JR1</strain>
    </source>
</reference>
<proteinExistence type="predicted"/>
<dbReference type="Proteomes" id="UP001059824">
    <property type="component" value="Chromosome"/>
</dbReference>
<accession>A0A857MJY8</accession>
<dbReference type="AlphaFoldDB" id="A0A857MJY8"/>